<dbReference type="RefSeq" id="WP_187750681.1">
    <property type="nucleotide sequence ID" value="NZ_CP060828.1"/>
</dbReference>
<name>A0A7H0ILT1_9ACTN</name>
<dbReference type="KEGG" id="sroi:IAG44_32665"/>
<feature type="transmembrane region" description="Helical" evidence="1">
    <location>
        <begin position="33"/>
        <end position="51"/>
    </location>
</feature>
<proteinExistence type="predicted"/>
<protein>
    <submittedName>
        <fullName evidence="2">Uncharacterized protein</fullName>
    </submittedName>
</protein>
<dbReference type="EMBL" id="CP060828">
    <property type="protein sequence ID" value="QNP73747.1"/>
    <property type="molecule type" value="Genomic_DNA"/>
</dbReference>
<evidence type="ECO:0000313" key="3">
    <source>
        <dbReference type="Proteomes" id="UP000516052"/>
    </source>
</evidence>
<feature type="transmembrane region" description="Helical" evidence="1">
    <location>
        <begin position="63"/>
        <end position="87"/>
    </location>
</feature>
<keyword evidence="3" id="KW-1185">Reference proteome</keyword>
<organism evidence="2 3">
    <name type="scientific">Streptomyces roseirectus</name>
    <dbReference type="NCBI Taxonomy" id="2768066"/>
    <lineage>
        <taxon>Bacteria</taxon>
        <taxon>Bacillati</taxon>
        <taxon>Actinomycetota</taxon>
        <taxon>Actinomycetes</taxon>
        <taxon>Kitasatosporales</taxon>
        <taxon>Streptomycetaceae</taxon>
        <taxon>Streptomyces</taxon>
    </lineage>
</organism>
<feature type="transmembrane region" description="Helical" evidence="1">
    <location>
        <begin position="119"/>
        <end position="143"/>
    </location>
</feature>
<evidence type="ECO:0000313" key="2">
    <source>
        <dbReference type="EMBL" id="QNP73747.1"/>
    </source>
</evidence>
<accession>A0A7H0ILT1</accession>
<evidence type="ECO:0000256" key="1">
    <source>
        <dbReference type="SAM" id="Phobius"/>
    </source>
</evidence>
<keyword evidence="1" id="KW-1133">Transmembrane helix</keyword>
<gene>
    <name evidence="2" type="ORF">IAG44_32665</name>
</gene>
<sequence length="212" mass="22373">MATPADRRNRRWAELARELEFTQLPELRRQAEGWRSGLAGLTALLATLVVLKGRDDLSKIPDWSRWTAGVLTGIAFALLLTGSVCAVRAAHGTPDSRILLAGQTLRSWTRKEIVRVTRYLRWAAFCCVAGIILAAGAVIVVWATTKASPADTHLVRVTTTAGERCGELLGAGREGVRIKSEGKSGGAGEAFVPAAQVVAVTPVAACASSGAG</sequence>
<dbReference type="AlphaFoldDB" id="A0A7H0ILT1"/>
<keyword evidence="1" id="KW-0472">Membrane</keyword>
<reference evidence="2 3" key="1">
    <citation type="submission" date="2020-08" db="EMBL/GenBank/DDBJ databases">
        <title>A novel species.</title>
        <authorList>
            <person name="Gao J."/>
        </authorList>
    </citation>
    <scope>NUCLEOTIDE SEQUENCE [LARGE SCALE GENOMIC DNA]</scope>
    <source>
        <strain evidence="2 3">CRXT-G-22</strain>
    </source>
</reference>
<dbReference type="Proteomes" id="UP000516052">
    <property type="component" value="Chromosome"/>
</dbReference>
<keyword evidence="1" id="KW-0812">Transmembrane</keyword>